<organism evidence="2 3">
    <name type="scientific">Gordonia bronchialis (strain ATCC 25592 / DSM 43247 / BCRC 13721 / JCM 3198 / KCTC 3076 / NBRC 16047 / NCTC 10667)</name>
    <name type="common">Rhodococcus bronchialis</name>
    <dbReference type="NCBI Taxonomy" id="526226"/>
    <lineage>
        <taxon>Bacteria</taxon>
        <taxon>Bacillati</taxon>
        <taxon>Actinomycetota</taxon>
        <taxon>Actinomycetes</taxon>
        <taxon>Mycobacteriales</taxon>
        <taxon>Gordoniaceae</taxon>
        <taxon>Gordonia</taxon>
    </lineage>
</organism>
<accession>D0L417</accession>
<dbReference type="EMBL" id="CP001802">
    <property type="protein sequence ID" value="ACY23170.1"/>
    <property type="molecule type" value="Genomic_DNA"/>
</dbReference>
<dbReference type="OrthoDB" id="3531194at2"/>
<name>D0L417_GORB4</name>
<dbReference type="Pfam" id="PF07336">
    <property type="entry name" value="ABATE"/>
    <property type="match status" value="1"/>
</dbReference>
<dbReference type="Pfam" id="PF11706">
    <property type="entry name" value="zf-CGNR"/>
    <property type="match status" value="1"/>
</dbReference>
<dbReference type="Gene3D" id="1.10.3300.10">
    <property type="entry name" value="Jann2411-like domain"/>
    <property type="match status" value="1"/>
</dbReference>
<dbReference type="InterPro" id="IPR021005">
    <property type="entry name" value="Znf_CGNR"/>
</dbReference>
<dbReference type="STRING" id="526226.Gbro_3999"/>
<dbReference type="Proteomes" id="UP000001219">
    <property type="component" value="Chromosome"/>
</dbReference>
<dbReference type="InterPro" id="IPR023286">
    <property type="entry name" value="ABATE_dom_sf"/>
</dbReference>
<reference evidence="2 3" key="2">
    <citation type="journal article" date="2010" name="Stand. Genomic Sci.">
        <title>Complete genome sequence of Gordonia bronchialis type strain (3410).</title>
        <authorList>
            <person name="Ivanova N."/>
            <person name="Sikorski J."/>
            <person name="Jando M."/>
            <person name="Lapidus A."/>
            <person name="Nolan M."/>
            <person name="Lucas S."/>
            <person name="Del Rio T.G."/>
            <person name="Tice H."/>
            <person name="Copeland A."/>
            <person name="Cheng J.F."/>
            <person name="Chen F."/>
            <person name="Bruce D."/>
            <person name="Goodwin L."/>
            <person name="Pitluck S."/>
            <person name="Mavromatis K."/>
            <person name="Ovchinnikova G."/>
            <person name="Pati A."/>
            <person name="Chen A."/>
            <person name="Palaniappan K."/>
            <person name="Land M."/>
            <person name="Hauser L."/>
            <person name="Chang Y.J."/>
            <person name="Jeffries C.D."/>
            <person name="Chain P."/>
            <person name="Saunders E."/>
            <person name="Han C."/>
            <person name="Detter J.C."/>
            <person name="Brettin T."/>
            <person name="Rohde M."/>
            <person name="Goker M."/>
            <person name="Bristow J."/>
            <person name="Eisen J.A."/>
            <person name="Markowitz V."/>
            <person name="Hugenholtz P."/>
            <person name="Klenk H.P."/>
            <person name="Kyrpides N.C."/>
        </authorList>
    </citation>
    <scope>NUCLEOTIDE SEQUENCE [LARGE SCALE GENOMIC DNA]</scope>
    <source>
        <strain evidence="3">ATCC 25592 / DSM 43247 / BCRC 13721 / JCM 3198 / KCTC 3076 / NBRC 16047 / NCTC 10667</strain>
    </source>
</reference>
<dbReference type="InterPro" id="IPR010852">
    <property type="entry name" value="ABATE"/>
</dbReference>
<dbReference type="KEGG" id="gbr:Gbro_3999"/>
<dbReference type="HOGENOM" id="CLU_087298_1_0_11"/>
<evidence type="ECO:0000313" key="2">
    <source>
        <dbReference type="EMBL" id="ACY23170.1"/>
    </source>
</evidence>
<dbReference type="PANTHER" id="PTHR35525:SF3">
    <property type="entry name" value="BLL6575 PROTEIN"/>
    <property type="match status" value="1"/>
</dbReference>
<evidence type="ECO:0000313" key="3">
    <source>
        <dbReference type="Proteomes" id="UP000001219"/>
    </source>
</evidence>
<reference evidence="3" key="1">
    <citation type="submission" date="2009-10" db="EMBL/GenBank/DDBJ databases">
        <title>The complete chromosome of Gordonia bronchialis DSM 43247.</title>
        <authorList>
            <consortium name="US DOE Joint Genome Institute (JGI-PGF)"/>
            <person name="Lucas S."/>
            <person name="Copeland A."/>
            <person name="Lapidus A."/>
            <person name="Glavina del Rio T."/>
            <person name="Dalin E."/>
            <person name="Tice H."/>
            <person name="Bruce D."/>
            <person name="Goodwin L."/>
            <person name="Pitluck S."/>
            <person name="Kyrpides N."/>
            <person name="Mavromatis K."/>
            <person name="Ivanova N."/>
            <person name="Ovchinnikova G."/>
            <person name="Saunders E."/>
            <person name="Brettin T."/>
            <person name="Detter J.C."/>
            <person name="Han C."/>
            <person name="Larimer F."/>
            <person name="Land M."/>
            <person name="Hauser L."/>
            <person name="Markowitz V."/>
            <person name="Cheng J.-F."/>
            <person name="Hugenholtz P."/>
            <person name="Woyke T."/>
            <person name="Wu D."/>
            <person name="Jando M."/>
            <person name="Schneider S."/>
            <person name="Goeker M."/>
            <person name="Klenk H.-P."/>
            <person name="Eisen J.A."/>
        </authorList>
    </citation>
    <scope>NUCLEOTIDE SEQUENCE [LARGE SCALE GENOMIC DNA]</scope>
    <source>
        <strain evidence="3">ATCC 25592 / DSM 43247 / BCRC 13721 / JCM 3198 / KCTC 3076 / NBRC 16047 / NCTC 10667</strain>
    </source>
</reference>
<dbReference type="PANTHER" id="PTHR35525">
    <property type="entry name" value="BLL6575 PROTEIN"/>
    <property type="match status" value="1"/>
</dbReference>
<dbReference type="eggNOG" id="COG5516">
    <property type="taxonomic scope" value="Bacteria"/>
</dbReference>
<evidence type="ECO:0000259" key="1">
    <source>
        <dbReference type="Pfam" id="PF11706"/>
    </source>
</evidence>
<dbReference type="RefSeq" id="WP_012835673.1">
    <property type="nucleotide sequence ID" value="NC_013441.1"/>
</dbReference>
<dbReference type="AlphaFoldDB" id="D0L417"/>
<gene>
    <name evidence="2" type="ordered locus">Gbro_3999</name>
</gene>
<proteinExistence type="predicted"/>
<keyword evidence="3" id="KW-1185">Reference proteome</keyword>
<dbReference type="SUPFAM" id="SSF160904">
    <property type="entry name" value="Jann2411-like"/>
    <property type="match status" value="1"/>
</dbReference>
<feature type="domain" description="Zinc finger CGNR" evidence="1">
    <location>
        <begin position="133"/>
        <end position="175"/>
    </location>
</feature>
<protein>
    <recommendedName>
        <fullName evidence="1">Zinc finger CGNR domain-containing protein</fullName>
    </recommendedName>
</protein>
<sequence>MIFADDIDGALQAAVALVNSAEGHAPLDTPADLDDFWTRYGYTGRHDGNADEVASVRGIRAQLRTLLLADRDDAVPQVNNILRRHQALPQLVRHGDTDWHLHAIDDDAPLADRIMVETAMAMIEVVRADETSRLAVCADDSCNALVVDLSRNRSRRYCSTACTNRNAVAAYRARQATGGNALQKGHR</sequence>